<keyword evidence="2" id="KW-0282">Flagellum</keyword>
<dbReference type="Pfam" id="PF12611">
    <property type="entry name" value="Flagellar_put"/>
    <property type="match status" value="1"/>
</dbReference>
<dbReference type="Proteomes" id="UP000609346">
    <property type="component" value="Unassembled WGS sequence"/>
</dbReference>
<keyword evidence="2" id="KW-0966">Cell projection</keyword>
<evidence type="ECO:0000313" key="3">
    <source>
        <dbReference type="Proteomes" id="UP000609346"/>
    </source>
</evidence>
<feature type="compositionally biased region" description="Low complexity" evidence="1">
    <location>
        <begin position="21"/>
        <end position="31"/>
    </location>
</feature>
<feature type="region of interest" description="Disordered" evidence="1">
    <location>
        <begin position="1"/>
        <end position="38"/>
    </location>
</feature>
<dbReference type="NCBIfam" id="TIGR02530">
    <property type="entry name" value="flg_new"/>
    <property type="match status" value="1"/>
</dbReference>
<sequence>MSNPVTIGSLFPLPGRPADVRSSSGSSSTGRTSDKPFEQMLQEQQLQLKFSQHAAQRIQQRGISIKPETMTKLASAVDQAASKGAVDSLIVMPDVALIVNVPNRTVVTAMEHSQLSNTVFTQIDSAVILH</sequence>
<organism evidence="2 3">
    <name type="scientific">Paenibacillus terricola</name>
    <dbReference type="NCBI Taxonomy" id="2763503"/>
    <lineage>
        <taxon>Bacteria</taxon>
        <taxon>Bacillati</taxon>
        <taxon>Bacillota</taxon>
        <taxon>Bacilli</taxon>
        <taxon>Bacillales</taxon>
        <taxon>Paenibacillaceae</taxon>
        <taxon>Paenibacillus</taxon>
    </lineage>
</organism>
<dbReference type="RefSeq" id="WP_191202455.1">
    <property type="nucleotide sequence ID" value="NZ_JACXZA010000001.1"/>
</dbReference>
<accession>A0ABR8MQI4</accession>
<keyword evidence="3" id="KW-1185">Reference proteome</keyword>
<reference evidence="2 3" key="1">
    <citation type="submission" date="2020-09" db="EMBL/GenBank/DDBJ databases">
        <title>Paenibacillus sp. strain PR3 16S rRNA gene Genome sequencing and assembly.</title>
        <authorList>
            <person name="Kim J."/>
        </authorList>
    </citation>
    <scope>NUCLEOTIDE SEQUENCE [LARGE SCALE GENOMIC DNA]</scope>
    <source>
        <strain evidence="2 3">PR3</strain>
    </source>
</reference>
<evidence type="ECO:0000313" key="2">
    <source>
        <dbReference type="EMBL" id="MBD3918242.1"/>
    </source>
</evidence>
<proteinExistence type="predicted"/>
<name>A0ABR8MQI4_9BACL</name>
<evidence type="ECO:0000256" key="1">
    <source>
        <dbReference type="SAM" id="MobiDB-lite"/>
    </source>
</evidence>
<comment type="caution">
    <text evidence="2">The sequence shown here is derived from an EMBL/GenBank/DDBJ whole genome shotgun (WGS) entry which is preliminary data.</text>
</comment>
<keyword evidence="2" id="KW-0969">Cilium</keyword>
<dbReference type="EMBL" id="JACXZA010000001">
    <property type="protein sequence ID" value="MBD3918242.1"/>
    <property type="molecule type" value="Genomic_DNA"/>
</dbReference>
<gene>
    <name evidence="2" type="ORF">H8B09_05710</name>
</gene>
<protein>
    <submittedName>
        <fullName evidence="2">Flagellar biosynthesis protein</fullName>
    </submittedName>
</protein>
<dbReference type="InterPro" id="IPR013367">
    <property type="entry name" value="Flagellar_put"/>
</dbReference>